<evidence type="ECO:0000313" key="1">
    <source>
        <dbReference type="EMBL" id="SOZ51982.1"/>
    </source>
</evidence>
<evidence type="ECO:0000313" key="2">
    <source>
        <dbReference type="Proteomes" id="UP000256952"/>
    </source>
</evidence>
<proteinExistence type="predicted"/>
<sequence length="142" mass="16332">MRTFPIADDLVELVWRLAKPEPFEKLDFNDALRRVLAELKPKAVKPAVDVEKLLAELAAMDDKEFAKKHPNYDKPKRRVRAPSPHPDIWLSKVPELASMSHLRTWRGICDHLQIEVGRDSARRKLADWVSGNRPTWPPVPDA</sequence>
<name>A0A976AT17_9BURK</name>
<organism evidence="1 2">
    <name type="scientific">Cupriavidus taiwanensis</name>
    <dbReference type="NCBI Taxonomy" id="164546"/>
    <lineage>
        <taxon>Bacteria</taxon>
        <taxon>Pseudomonadati</taxon>
        <taxon>Pseudomonadota</taxon>
        <taxon>Betaproteobacteria</taxon>
        <taxon>Burkholderiales</taxon>
        <taxon>Burkholderiaceae</taxon>
        <taxon>Cupriavidus</taxon>
    </lineage>
</organism>
<comment type="caution">
    <text evidence="1">The sequence shown here is derived from an EMBL/GenBank/DDBJ whole genome shotgun (WGS) entry which is preliminary data.</text>
</comment>
<protein>
    <submittedName>
        <fullName evidence="1">Uncharacterized protein</fullName>
    </submittedName>
</protein>
<dbReference type="RefSeq" id="WP_147309493.1">
    <property type="nucleotide sequence ID" value="NZ_LT992559.1"/>
</dbReference>
<dbReference type="AlphaFoldDB" id="A0A976AT17"/>
<gene>
    <name evidence="1" type="ORF">CBM2613_A110148</name>
</gene>
<dbReference type="Proteomes" id="UP000256952">
    <property type="component" value="Chromosome CBM2613_a"/>
</dbReference>
<reference evidence="1 2" key="1">
    <citation type="submission" date="2018-01" db="EMBL/GenBank/DDBJ databases">
        <authorList>
            <person name="Clerissi C."/>
        </authorList>
    </citation>
    <scope>NUCLEOTIDE SEQUENCE [LARGE SCALE GENOMIC DNA]</scope>
    <source>
        <strain evidence="1">Cupriavidus taiwanensis STM 8556</strain>
    </source>
</reference>
<dbReference type="EMBL" id="OFTH01000003">
    <property type="protein sequence ID" value="SOZ51982.1"/>
    <property type="molecule type" value="Genomic_DNA"/>
</dbReference>
<accession>A0A976AT17</accession>